<sequence length="119" mass="12525">SLSLSSPSVFFFLPNPTNSYMFNGDAQGTDGKDRGSASSCTPTNVENVGQCGEELLKKAGRKGPPHHTSSPTVRGDRHLPTSPISHPPPPSSSSSPYPWFRGGLASCVASSNLHELTES</sequence>
<feature type="compositionally biased region" description="Polar residues" evidence="1">
    <location>
        <begin position="36"/>
        <end position="47"/>
    </location>
</feature>
<proteinExistence type="predicted"/>
<accession>A0A1D1XWB7</accession>
<protein>
    <submittedName>
        <fullName evidence="2">Putative serine/threonine-protein kinase DDB_G0282895</fullName>
    </submittedName>
</protein>
<organism evidence="2">
    <name type="scientific">Anthurium amnicola</name>
    <dbReference type="NCBI Taxonomy" id="1678845"/>
    <lineage>
        <taxon>Eukaryota</taxon>
        <taxon>Viridiplantae</taxon>
        <taxon>Streptophyta</taxon>
        <taxon>Embryophyta</taxon>
        <taxon>Tracheophyta</taxon>
        <taxon>Spermatophyta</taxon>
        <taxon>Magnoliopsida</taxon>
        <taxon>Liliopsida</taxon>
        <taxon>Araceae</taxon>
        <taxon>Pothoideae</taxon>
        <taxon>Potheae</taxon>
        <taxon>Anthurium</taxon>
    </lineage>
</organism>
<feature type="region of interest" description="Disordered" evidence="1">
    <location>
        <begin position="21"/>
        <end position="97"/>
    </location>
</feature>
<keyword evidence="2" id="KW-0808">Transferase</keyword>
<keyword evidence="2" id="KW-0418">Kinase</keyword>
<gene>
    <name evidence="2" type="primary">DDB_G0282895_6</name>
    <name evidence="2" type="ORF">g.137222</name>
</gene>
<evidence type="ECO:0000256" key="1">
    <source>
        <dbReference type="SAM" id="MobiDB-lite"/>
    </source>
</evidence>
<reference evidence="2" key="1">
    <citation type="submission" date="2015-07" db="EMBL/GenBank/DDBJ databases">
        <title>Transcriptome Assembly of Anthurium amnicola.</title>
        <authorList>
            <person name="Suzuki J."/>
        </authorList>
    </citation>
    <scope>NUCLEOTIDE SEQUENCE</scope>
</reference>
<name>A0A1D1XWB7_9ARAE</name>
<dbReference type="EMBL" id="GDJX01021248">
    <property type="protein sequence ID" value="JAT46688.1"/>
    <property type="molecule type" value="Transcribed_RNA"/>
</dbReference>
<dbReference type="AlphaFoldDB" id="A0A1D1XWB7"/>
<feature type="non-terminal residue" evidence="2">
    <location>
        <position position="1"/>
    </location>
</feature>
<dbReference type="GO" id="GO:0016301">
    <property type="term" value="F:kinase activity"/>
    <property type="evidence" value="ECO:0007669"/>
    <property type="project" value="UniProtKB-KW"/>
</dbReference>
<evidence type="ECO:0000313" key="2">
    <source>
        <dbReference type="EMBL" id="JAT46688.1"/>
    </source>
</evidence>